<keyword evidence="3" id="KW-1185">Reference proteome</keyword>
<evidence type="ECO:0000256" key="1">
    <source>
        <dbReference type="SAM" id="SignalP"/>
    </source>
</evidence>
<evidence type="ECO:0000313" key="3">
    <source>
        <dbReference type="Proteomes" id="UP001273505"/>
    </source>
</evidence>
<comment type="caution">
    <text evidence="2">The sequence shown here is derived from an EMBL/GenBank/DDBJ whole genome shotgun (WGS) entry which is preliminary data.</text>
</comment>
<dbReference type="InterPro" id="IPR034242">
    <property type="entry name" value="MauL"/>
</dbReference>
<evidence type="ECO:0000313" key="2">
    <source>
        <dbReference type="EMBL" id="MDX6850855.1"/>
    </source>
</evidence>
<reference evidence="2 3" key="1">
    <citation type="submission" date="2023-11" db="EMBL/GenBank/DDBJ databases">
        <title>Gilvimarinus fulvus sp. nov., isolated from the surface of Kelp.</title>
        <authorList>
            <person name="Sun Y.Y."/>
            <person name="Gong Y."/>
            <person name="Du Z.J."/>
        </authorList>
    </citation>
    <scope>NUCLEOTIDE SEQUENCE [LARGE SCALE GENOMIC DNA]</scope>
    <source>
        <strain evidence="2 3">SDUM040013</strain>
    </source>
</reference>
<protein>
    <submittedName>
        <fullName evidence="2">Methylamine utilization protein</fullName>
    </submittedName>
</protein>
<gene>
    <name evidence="2" type="ORF">SCD92_15885</name>
</gene>
<dbReference type="EMBL" id="JAXAFO010000033">
    <property type="protein sequence ID" value="MDX6850855.1"/>
    <property type="molecule type" value="Genomic_DNA"/>
</dbReference>
<organism evidence="2 3">
    <name type="scientific">Gilvimarinus gilvus</name>
    <dbReference type="NCBI Taxonomy" id="3058038"/>
    <lineage>
        <taxon>Bacteria</taxon>
        <taxon>Pseudomonadati</taxon>
        <taxon>Pseudomonadota</taxon>
        <taxon>Gammaproteobacteria</taxon>
        <taxon>Cellvibrionales</taxon>
        <taxon>Cellvibrionaceae</taxon>
        <taxon>Gilvimarinus</taxon>
    </lineage>
</organism>
<feature type="chain" id="PRO_5045057199" evidence="1">
    <location>
        <begin position="24"/>
        <end position="209"/>
    </location>
</feature>
<dbReference type="SUPFAM" id="SSF49464">
    <property type="entry name" value="Carboxypeptidase regulatory domain-like"/>
    <property type="match status" value="1"/>
</dbReference>
<dbReference type="InterPro" id="IPR008972">
    <property type="entry name" value="Cupredoxin"/>
</dbReference>
<dbReference type="Gene3D" id="2.60.40.420">
    <property type="entry name" value="Cupredoxins - blue copper proteins"/>
    <property type="match status" value="1"/>
</dbReference>
<dbReference type="Proteomes" id="UP001273505">
    <property type="component" value="Unassembled WGS sequence"/>
</dbReference>
<dbReference type="InterPro" id="IPR008969">
    <property type="entry name" value="CarboxyPept-like_regulatory"/>
</dbReference>
<name>A0ABU4S104_9GAMM</name>
<feature type="signal peptide" evidence="1">
    <location>
        <begin position="1"/>
        <end position="23"/>
    </location>
</feature>
<dbReference type="SUPFAM" id="SSF49503">
    <property type="entry name" value="Cupredoxins"/>
    <property type="match status" value="1"/>
</dbReference>
<sequence>MNNWIARFTIALVFCYTAQAVVAAEISLTVTDADGSPLPSAVVWLPGGNVTPRATPYVMNQRNRQFEPGVLAVPTGSRVAFPNSDSVMHHVYSFSPVKRFEIKLYKDSPGEPLLFPTAGVVQLGCNIHDWMLGYIVVVDADTFAVTDAEGKVSLSVDGDSADLSVWHARFKNLSATEQHTVRSGAQVIKVAQALTPAVDPYQADEFDGY</sequence>
<keyword evidence="1" id="KW-0732">Signal</keyword>
<dbReference type="CDD" id="cd04221">
    <property type="entry name" value="MauL"/>
    <property type="match status" value="1"/>
</dbReference>
<dbReference type="RefSeq" id="WP_302721024.1">
    <property type="nucleotide sequence ID" value="NZ_JAULRU010000220.1"/>
</dbReference>
<accession>A0ABU4S104</accession>
<proteinExistence type="predicted"/>